<dbReference type="Proteomes" id="UP000198914">
    <property type="component" value="Unassembled WGS sequence"/>
</dbReference>
<dbReference type="InterPro" id="IPR011004">
    <property type="entry name" value="Trimer_LpxA-like_sf"/>
</dbReference>
<keyword evidence="3 8" id="KW-0012">Acyltransferase</keyword>
<dbReference type="PANTHER" id="PTHR43300:SF7">
    <property type="entry name" value="UDP-N-ACETYLBACILLOSAMINE N-ACETYLTRANSFERASE"/>
    <property type="match status" value="1"/>
</dbReference>
<accession>A0A1H3K6V8</accession>
<evidence type="ECO:0000313" key="9">
    <source>
        <dbReference type="Proteomes" id="UP000198914"/>
    </source>
</evidence>
<dbReference type="STRING" id="1244108.SAMN05444004_101540"/>
<keyword evidence="9" id="KW-1185">Reference proteome</keyword>
<evidence type="ECO:0000256" key="2">
    <source>
        <dbReference type="ARBA" id="ARBA00022737"/>
    </source>
</evidence>
<comment type="similarity">
    <text evidence="1">Belongs to the transferase hexapeptide repeat family.</text>
</comment>
<dbReference type="AlphaFoldDB" id="A0A1H3K6V8"/>
<dbReference type="InterPro" id="IPR050179">
    <property type="entry name" value="Trans_hexapeptide_repeat"/>
</dbReference>
<feature type="domain" description="PglD N-terminal" evidence="6">
    <location>
        <begin position="8"/>
        <end position="79"/>
    </location>
</feature>
<evidence type="ECO:0000256" key="5">
    <source>
        <dbReference type="PIRSR" id="PIRSR620019-2"/>
    </source>
</evidence>
<dbReference type="Gene3D" id="3.40.50.20">
    <property type="match status" value="1"/>
</dbReference>
<feature type="binding site" evidence="5">
    <location>
        <position position="68"/>
    </location>
    <ligand>
        <name>substrate</name>
    </ligand>
</feature>
<name>A0A1H3K6V8_9RHOB</name>
<dbReference type="EMBL" id="FNPX01000001">
    <property type="protein sequence ID" value="SDY47947.1"/>
    <property type="molecule type" value="Genomic_DNA"/>
</dbReference>
<proteinExistence type="inferred from homology"/>
<gene>
    <name evidence="8" type="ORF">SAMN05444004_101540</name>
</gene>
<feature type="site" description="Increases basicity of active site His" evidence="4">
    <location>
        <position position="138"/>
    </location>
</feature>
<feature type="domain" description="Mannose-1-phosphate guanyltransferase C-terminal" evidence="7">
    <location>
        <begin position="90"/>
        <end position="186"/>
    </location>
</feature>
<sequence length="219" mass="22993">MSDHKTAIWLFGAGGHAASILEVLHATGMHPVGVVDPYFSEAAFFGIRVHADFPADPEICFKAVVAIGDNATRRNVMTEMSARFASMSLPSLIHPSATVSHTAEIGPGTIVFQNAVIGSACRIGAGCVVNTTASVDHECSMGDYASVAPRATLGGRVSVGELAFVGMGTTVLQGRLIGERVVLGANSLVTRDLNEPGGYWGTPARFRKSEAEMSDFLAR</sequence>
<reference evidence="9" key="1">
    <citation type="submission" date="2016-10" db="EMBL/GenBank/DDBJ databases">
        <authorList>
            <person name="Varghese N."/>
            <person name="Submissions S."/>
        </authorList>
    </citation>
    <scope>NUCLEOTIDE SEQUENCE [LARGE SCALE GENOMIC DNA]</scope>
    <source>
        <strain evidence="9">DSM 100420</strain>
    </source>
</reference>
<dbReference type="Gene3D" id="2.160.10.10">
    <property type="entry name" value="Hexapeptide repeat proteins"/>
    <property type="match status" value="1"/>
</dbReference>
<dbReference type="Pfam" id="PF25087">
    <property type="entry name" value="GMPPB_C"/>
    <property type="match status" value="1"/>
</dbReference>
<protein>
    <submittedName>
        <fullName evidence="8">Sugar O-acyltransferase, sialic acid O-acetyltransferase NeuD family</fullName>
    </submittedName>
</protein>
<evidence type="ECO:0000256" key="1">
    <source>
        <dbReference type="ARBA" id="ARBA00007274"/>
    </source>
</evidence>
<dbReference type="Pfam" id="PF17836">
    <property type="entry name" value="PglD_N"/>
    <property type="match status" value="1"/>
</dbReference>
<organism evidence="8 9">
    <name type="scientific">Jannaschia faecimaris</name>
    <dbReference type="NCBI Taxonomy" id="1244108"/>
    <lineage>
        <taxon>Bacteria</taxon>
        <taxon>Pseudomonadati</taxon>
        <taxon>Pseudomonadota</taxon>
        <taxon>Alphaproteobacteria</taxon>
        <taxon>Rhodobacterales</taxon>
        <taxon>Roseobacteraceae</taxon>
        <taxon>Jannaschia</taxon>
    </lineage>
</organism>
<dbReference type="InterPro" id="IPR056729">
    <property type="entry name" value="GMPPB_C"/>
</dbReference>
<evidence type="ECO:0000259" key="6">
    <source>
        <dbReference type="Pfam" id="PF17836"/>
    </source>
</evidence>
<dbReference type="SUPFAM" id="SSF51161">
    <property type="entry name" value="Trimeric LpxA-like enzymes"/>
    <property type="match status" value="1"/>
</dbReference>
<dbReference type="CDD" id="cd03360">
    <property type="entry name" value="LbH_AT_putative"/>
    <property type="match status" value="1"/>
</dbReference>
<evidence type="ECO:0000259" key="7">
    <source>
        <dbReference type="Pfam" id="PF25087"/>
    </source>
</evidence>
<evidence type="ECO:0000313" key="8">
    <source>
        <dbReference type="EMBL" id="SDY47947.1"/>
    </source>
</evidence>
<feature type="active site" description="Proton acceptor" evidence="4">
    <location>
        <position position="137"/>
    </location>
</feature>
<keyword evidence="2" id="KW-0677">Repeat</keyword>
<evidence type="ECO:0000256" key="4">
    <source>
        <dbReference type="PIRSR" id="PIRSR620019-1"/>
    </source>
</evidence>
<keyword evidence="8" id="KW-0808">Transferase</keyword>
<dbReference type="PANTHER" id="PTHR43300">
    <property type="entry name" value="ACETYLTRANSFERASE"/>
    <property type="match status" value="1"/>
</dbReference>
<dbReference type="GO" id="GO:0016746">
    <property type="term" value="F:acyltransferase activity"/>
    <property type="evidence" value="ECO:0007669"/>
    <property type="project" value="UniProtKB-KW"/>
</dbReference>
<evidence type="ECO:0000256" key="3">
    <source>
        <dbReference type="ARBA" id="ARBA00023315"/>
    </source>
</evidence>
<dbReference type="InterPro" id="IPR041561">
    <property type="entry name" value="PglD_N"/>
</dbReference>
<dbReference type="NCBIfam" id="TIGR03570">
    <property type="entry name" value="NeuD_NnaD"/>
    <property type="match status" value="1"/>
</dbReference>
<dbReference type="InterPro" id="IPR020019">
    <property type="entry name" value="AcTrfase_PglD-like"/>
</dbReference>
<dbReference type="RefSeq" id="WP_170831327.1">
    <property type="nucleotide sequence ID" value="NZ_FNPX01000001.1"/>
</dbReference>